<sequence>MARSKKPVPAKKTAKKKSPAKKPEVKNPKKKKPKGIDLKSSLARLTSRSRSSPKTLAVKKAQPLVFTIEDAREELARLEKFSEEKQEVQPKAKSAKKPKATKKSKAASKSKKKGQTVGAASIMDLLGFDPSAKGSREADEKSKIPRKWMPYYNSLVELRRHFK</sequence>
<dbReference type="EMBL" id="UINC01151107">
    <property type="protein sequence ID" value="SVD44512.1"/>
    <property type="molecule type" value="Genomic_DNA"/>
</dbReference>
<proteinExistence type="predicted"/>
<accession>A0A382VD89</accession>
<name>A0A382VD89_9ZZZZ</name>
<feature type="region of interest" description="Disordered" evidence="1">
    <location>
        <begin position="1"/>
        <end position="63"/>
    </location>
</feature>
<gene>
    <name evidence="2" type="ORF">METZ01_LOCUS397366</name>
</gene>
<evidence type="ECO:0000256" key="1">
    <source>
        <dbReference type="SAM" id="MobiDB-lite"/>
    </source>
</evidence>
<feature type="region of interest" description="Disordered" evidence="1">
    <location>
        <begin position="82"/>
        <end position="120"/>
    </location>
</feature>
<feature type="compositionally biased region" description="Low complexity" evidence="1">
    <location>
        <begin position="38"/>
        <end position="52"/>
    </location>
</feature>
<reference evidence="2" key="1">
    <citation type="submission" date="2018-05" db="EMBL/GenBank/DDBJ databases">
        <authorList>
            <person name="Lanie J.A."/>
            <person name="Ng W.-L."/>
            <person name="Kazmierczak K.M."/>
            <person name="Andrzejewski T.M."/>
            <person name="Davidsen T.M."/>
            <person name="Wayne K.J."/>
            <person name="Tettelin H."/>
            <person name="Glass J.I."/>
            <person name="Rusch D."/>
            <person name="Podicherti R."/>
            <person name="Tsui H.-C.T."/>
            <person name="Winkler M.E."/>
        </authorList>
    </citation>
    <scope>NUCLEOTIDE SEQUENCE</scope>
</reference>
<feature type="non-terminal residue" evidence="2">
    <location>
        <position position="163"/>
    </location>
</feature>
<protein>
    <submittedName>
        <fullName evidence="2">Uncharacterized protein</fullName>
    </submittedName>
</protein>
<evidence type="ECO:0000313" key="2">
    <source>
        <dbReference type="EMBL" id="SVD44512.1"/>
    </source>
</evidence>
<dbReference type="AlphaFoldDB" id="A0A382VD89"/>
<feature type="compositionally biased region" description="Basic residues" evidence="1">
    <location>
        <begin position="93"/>
        <end position="114"/>
    </location>
</feature>
<feature type="compositionally biased region" description="Basic residues" evidence="1">
    <location>
        <begin position="1"/>
        <end position="20"/>
    </location>
</feature>
<organism evidence="2">
    <name type="scientific">marine metagenome</name>
    <dbReference type="NCBI Taxonomy" id="408172"/>
    <lineage>
        <taxon>unclassified sequences</taxon>
        <taxon>metagenomes</taxon>
        <taxon>ecological metagenomes</taxon>
    </lineage>
</organism>